<feature type="compositionally biased region" description="Basic and acidic residues" evidence="12">
    <location>
        <begin position="16"/>
        <end position="26"/>
    </location>
</feature>
<feature type="domain" description="C2H2-type" evidence="13">
    <location>
        <begin position="401"/>
        <end position="430"/>
    </location>
</feature>
<keyword evidence="15" id="KW-1185">Reference proteome</keyword>
<accession>A0A2B4SR35</accession>
<keyword evidence="7" id="KW-0805">Transcription regulation</keyword>
<dbReference type="GO" id="GO:0000981">
    <property type="term" value="F:DNA-binding transcription factor activity, RNA polymerase II-specific"/>
    <property type="evidence" value="ECO:0007669"/>
    <property type="project" value="TreeGrafter"/>
</dbReference>
<keyword evidence="5 11" id="KW-0863">Zinc-finger</keyword>
<evidence type="ECO:0000259" key="13">
    <source>
        <dbReference type="PROSITE" id="PS50157"/>
    </source>
</evidence>
<evidence type="ECO:0000256" key="6">
    <source>
        <dbReference type="ARBA" id="ARBA00022833"/>
    </source>
</evidence>
<dbReference type="Gene3D" id="2.170.270.10">
    <property type="entry name" value="SET domain"/>
    <property type="match status" value="1"/>
</dbReference>
<dbReference type="InterPro" id="IPR036236">
    <property type="entry name" value="Znf_C2H2_sf"/>
</dbReference>
<evidence type="ECO:0000256" key="11">
    <source>
        <dbReference type="PROSITE-ProRule" id="PRU00042"/>
    </source>
</evidence>
<dbReference type="InterPro" id="IPR046341">
    <property type="entry name" value="SET_dom_sf"/>
</dbReference>
<dbReference type="PROSITE" id="PS00028">
    <property type="entry name" value="ZINC_FINGER_C2H2_1"/>
    <property type="match status" value="10"/>
</dbReference>
<feature type="region of interest" description="Disordered" evidence="12">
    <location>
        <begin position="1"/>
        <end position="73"/>
    </location>
</feature>
<feature type="compositionally biased region" description="Basic and acidic residues" evidence="12">
    <location>
        <begin position="898"/>
        <end position="915"/>
    </location>
</feature>
<feature type="compositionally biased region" description="Basic residues" evidence="12">
    <location>
        <begin position="1"/>
        <end position="15"/>
    </location>
</feature>
<dbReference type="PANTHER" id="PTHR24384:SF189">
    <property type="entry name" value="C2H2-TYPE DOMAIN-CONTAINING PROTEIN-RELATED"/>
    <property type="match status" value="1"/>
</dbReference>
<feature type="compositionally biased region" description="Basic and acidic residues" evidence="12">
    <location>
        <begin position="221"/>
        <end position="230"/>
    </location>
</feature>
<evidence type="ECO:0000313" key="14">
    <source>
        <dbReference type="EMBL" id="PFX30855.1"/>
    </source>
</evidence>
<dbReference type="Pfam" id="PF13465">
    <property type="entry name" value="zf-H2C2_2"/>
    <property type="match status" value="1"/>
</dbReference>
<feature type="domain" description="C2H2-type" evidence="13">
    <location>
        <begin position="606"/>
        <end position="633"/>
    </location>
</feature>
<feature type="domain" description="C2H2-type" evidence="13">
    <location>
        <begin position="464"/>
        <end position="491"/>
    </location>
</feature>
<dbReference type="FunFam" id="3.30.160.60:FF:002343">
    <property type="entry name" value="Zinc finger protein 33A"/>
    <property type="match status" value="1"/>
</dbReference>
<dbReference type="FunFam" id="3.30.160.60:FF:000328">
    <property type="entry name" value="Zinc finger protein 1079"/>
    <property type="match status" value="1"/>
</dbReference>
<reference evidence="15" key="1">
    <citation type="journal article" date="2017" name="bioRxiv">
        <title>Comparative analysis of the genomes of Stylophora pistillata and Acropora digitifera provides evidence for extensive differences between species of corals.</title>
        <authorList>
            <person name="Voolstra C.R."/>
            <person name="Li Y."/>
            <person name="Liew Y.J."/>
            <person name="Baumgarten S."/>
            <person name="Zoccola D."/>
            <person name="Flot J.-F."/>
            <person name="Tambutte S."/>
            <person name="Allemand D."/>
            <person name="Aranda M."/>
        </authorList>
    </citation>
    <scope>NUCLEOTIDE SEQUENCE [LARGE SCALE GENOMIC DNA]</scope>
</reference>
<evidence type="ECO:0000256" key="4">
    <source>
        <dbReference type="ARBA" id="ARBA00022737"/>
    </source>
</evidence>
<feature type="domain" description="C2H2-type" evidence="13">
    <location>
        <begin position="825"/>
        <end position="853"/>
    </location>
</feature>
<dbReference type="OrthoDB" id="6077919at2759"/>
<evidence type="ECO:0000256" key="10">
    <source>
        <dbReference type="ARBA" id="ARBA00023242"/>
    </source>
</evidence>
<evidence type="ECO:0000256" key="12">
    <source>
        <dbReference type="SAM" id="MobiDB-lite"/>
    </source>
</evidence>
<evidence type="ECO:0000256" key="1">
    <source>
        <dbReference type="ARBA" id="ARBA00004123"/>
    </source>
</evidence>
<evidence type="ECO:0000256" key="2">
    <source>
        <dbReference type="ARBA" id="ARBA00006991"/>
    </source>
</evidence>
<dbReference type="InterPro" id="IPR013087">
    <property type="entry name" value="Znf_C2H2_type"/>
</dbReference>
<sequence length="1117" mass="125376">MARMKARPLQHTTKRKLQERGAREGSRTTSGKRLRLQSPAGRTSSSSEKAKKKKGKPKVQKKEDAHLPPELRRAGILAHMQIPEGRRFGPFIGKIVDKRKSPEKMYFFVSQFKDKNKRNSMHFFYAHKNEKDKCSWLSRLQSATSSAKQNIVAYNSPRGVCFEAVKDIAVGEELMVLFDKSFKGSVYPAYVESVPVSFITDDTGEKIAVVPLIKPQVYVDPRNEGKESNKDGANAGQDEEMADSLEEGNPEVVDVSGDDNDNDDNGDDDAEDGSDDEAEAGEDEDSGEDDEDGGGEDEDEDEDIDDDDDDDIDDDDDDDDDFIPEGKKKLIEETEACTSDGENPTEKKRRRKPSAQPKRKPHIKEITVVDAESGQGHLWRHKHASHYEKDEVQIKYATDKFVCQFDGCMLSFDTQPELIEHVKTHTTDKVCMCSECGATFVSFPNLAKHTRRRHGEQEIPNKGHRCDKCEKTFATSYQLVVHFRCNVCNEEFENWRQLKDHVDNPPEVHVPKCASCDMQFQTVKEKQYHVRSKHRPDESSEECPICHKTYNKMYLKEHLTTHDENSGLKCIECGKQFSSKSNLNKHRKKHLPGYVPAKDKQREKKYGCLECGKKFDSMHGLESHQRSHTGERPFECDKCSWKFTQKTHLNRHIRSVHEKVPRERHSETNKPVSCEVCNKVYVNSRVLAVHVQSVHEGLRPYKCEYCDATYTQRGDTQERNLINVIFVEKTLFRSLACGNTSGPSDLRSHMRTHTGEKPYQCTVCDKGFSQPGNLTKHVRFVHNKEQRPKEKTREKKYFCSLCGKAFLCPSSLAMHCRTHTGDKPFSCEQCGQGFAQAGNLKKHLKRWHEDGAEGRTRRRKGKGKNAPAESGETGDANQQSQQQEGESCQTVSDETPSDGEHDEITNSTRGGDRPVELNNASSQTTLATCTPLNTPSSLYSATPLNSLNAAVGSSPTPMMQVVLGFLRSPPQQPVGAPNPHANANPSTMTHTERVLGTSFYGASERENALRRDVSTSSPSFLNSQPMTSQGSHLSVISAQQHQQVVLPRMLAPTSSESTDIPFMPPVVATPPSNPNPPPRASILLPHVHSLLNPPGMNNTGGEVTVWPFAPNNMFQPQ</sequence>
<feature type="domain" description="C2H2-type" evidence="13">
    <location>
        <begin position="634"/>
        <end position="657"/>
    </location>
</feature>
<dbReference type="InterPro" id="IPR050752">
    <property type="entry name" value="C2H2-ZF_domain"/>
</dbReference>
<evidence type="ECO:0000256" key="7">
    <source>
        <dbReference type="ARBA" id="ARBA00023015"/>
    </source>
</evidence>
<keyword evidence="6" id="KW-0862">Zinc</keyword>
<feature type="region of interest" description="Disordered" evidence="12">
    <location>
        <begin position="849"/>
        <end position="929"/>
    </location>
</feature>
<feature type="compositionally biased region" description="Basic residues" evidence="12">
    <location>
        <begin position="347"/>
        <end position="362"/>
    </location>
</feature>
<dbReference type="GO" id="GO:0008270">
    <property type="term" value="F:zinc ion binding"/>
    <property type="evidence" value="ECO:0007669"/>
    <property type="project" value="UniProtKB-KW"/>
</dbReference>
<dbReference type="FunFam" id="3.30.160.60:FF:000624">
    <property type="entry name" value="zinc finger protein 697"/>
    <property type="match status" value="1"/>
</dbReference>
<dbReference type="Pfam" id="PF00096">
    <property type="entry name" value="zf-C2H2"/>
    <property type="match status" value="6"/>
</dbReference>
<feature type="compositionally biased region" description="Acidic residues" evidence="12">
    <location>
        <begin position="256"/>
        <end position="323"/>
    </location>
</feature>
<dbReference type="SMART" id="SM00355">
    <property type="entry name" value="ZnF_C2H2"/>
    <property type="match status" value="14"/>
</dbReference>
<dbReference type="PROSITE" id="PS50157">
    <property type="entry name" value="ZINC_FINGER_C2H2_2"/>
    <property type="match status" value="10"/>
</dbReference>
<evidence type="ECO:0000256" key="5">
    <source>
        <dbReference type="ARBA" id="ARBA00022771"/>
    </source>
</evidence>
<dbReference type="Gene3D" id="3.30.160.60">
    <property type="entry name" value="Classic Zinc Finger"/>
    <property type="match status" value="10"/>
</dbReference>
<feature type="domain" description="C2H2-type" evidence="13">
    <location>
        <begin position="672"/>
        <end position="700"/>
    </location>
</feature>
<comment type="caution">
    <text evidence="14">The sequence shown here is derived from an EMBL/GenBank/DDBJ whole genome shotgun (WGS) entry which is preliminary data.</text>
</comment>
<dbReference type="AlphaFoldDB" id="A0A2B4SR35"/>
<dbReference type="Pfam" id="PF21549">
    <property type="entry name" value="PRDM2_PR"/>
    <property type="match status" value="1"/>
</dbReference>
<dbReference type="GO" id="GO:0005634">
    <property type="term" value="C:nucleus"/>
    <property type="evidence" value="ECO:0007669"/>
    <property type="project" value="UniProtKB-SubCell"/>
</dbReference>
<evidence type="ECO:0000256" key="3">
    <source>
        <dbReference type="ARBA" id="ARBA00022723"/>
    </source>
</evidence>
<evidence type="ECO:0000256" key="9">
    <source>
        <dbReference type="ARBA" id="ARBA00023163"/>
    </source>
</evidence>
<keyword evidence="10" id="KW-0539">Nucleus</keyword>
<feature type="domain" description="C2H2-type" evidence="13">
    <location>
        <begin position="431"/>
        <end position="459"/>
    </location>
</feature>
<proteinExistence type="inferred from homology"/>
<protein>
    <submittedName>
        <fullName evidence="14">Zinc finger protein 778</fullName>
    </submittedName>
</protein>
<dbReference type="SUPFAM" id="SSF57667">
    <property type="entry name" value="beta-beta-alpha zinc fingers"/>
    <property type="match status" value="6"/>
</dbReference>
<dbReference type="FunFam" id="3.30.160.60:FF:000538">
    <property type="entry name" value="zinc finger protein 853"/>
    <property type="match status" value="1"/>
</dbReference>
<feature type="domain" description="C2H2-type" evidence="13">
    <location>
        <begin position="797"/>
        <end position="824"/>
    </location>
</feature>
<dbReference type="Proteomes" id="UP000225706">
    <property type="component" value="Unassembled WGS sequence"/>
</dbReference>
<keyword evidence="8" id="KW-0238">DNA-binding</keyword>
<comment type="subcellular location">
    <subcellularLocation>
        <location evidence="1">Nucleus</location>
    </subcellularLocation>
</comment>
<keyword evidence="9" id="KW-0804">Transcription</keyword>
<feature type="domain" description="C2H2-type" evidence="13">
    <location>
        <begin position="759"/>
        <end position="787"/>
    </location>
</feature>
<dbReference type="EMBL" id="LSMT01000044">
    <property type="protein sequence ID" value="PFX30855.1"/>
    <property type="molecule type" value="Genomic_DNA"/>
</dbReference>
<dbReference type="PANTHER" id="PTHR24384">
    <property type="entry name" value="FINGER PUTATIVE TRANSCRIPTION FACTOR FAMILY-RELATED"/>
    <property type="match status" value="1"/>
</dbReference>
<keyword evidence="4" id="KW-0677">Repeat</keyword>
<feature type="compositionally biased region" description="Polar residues" evidence="12">
    <location>
        <begin position="918"/>
        <end position="929"/>
    </location>
</feature>
<dbReference type="InterPro" id="IPR001214">
    <property type="entry name" value="SET_dom"/>
</dbReference>
<evidence type="ECO:0000313" key="15">
    <source>
        <dbReference type="Proteomes" id="UP000225706"/>
    </source>
</evidence>
<feature type="region of interest" description="Disordered" evidence="12">
    <location>
        <begin position="220"/>
        <end position="362"/>
    </location>
</feature>
<feature type="compositionally biased region" description="Basic residues" evidence="12">
    <location>
        <begin position="50"/>
        <end position="59"/>
    </location>
</feature>
<name>A0A2B4SR35_STYPI</name>
<dbReference type="FunFam" id="3.30.160.60:FF:000193">
    <property type="entry name" value="Zinc finger protein 300"/>
    <property type="match status" value="1"/>
</dbReference>
<dbReference type="GO" id="GO:0000978">
    <property type="term" value="F:RNA polymerase II cis-regulatory region sequence-specific DNA binding"/>
    <property type="evidence" value="ECO:0007669"/>
    <property type="project" value="TreeGrafter"/>
</dbReference>
<feature type="domain" description="C2H2-type" evidence="13">
    <location>
        <begin position="568"/>
        <end position="590"/>
    </location>
</feature>
<feature type="compositionally biased region" description="Low complexity" evidence="12">
    <location>
        <begin position="878"/>
        <end position="889"/>
    </location>
</feature>
<organism evidence="14 15">
    <name type="scientific">Stylophora pistillata</name>
    <name type="common">Smooth cauliflower coral</name>
    <dbReference type="NCBI Taxonomy" id="50429"/>
    <lineage>
        <taxon>Eukaryota</taxon>
        <taxon>Metazoa</taxon>
        <taxon>Cnidaria</taxon>
        <taxon>Anthozoa</taxon>
        <taxon>Hexacorallia</taxon>
        <taxon>Scleractinia</taxon>
        <taxon>Astrocoeniina</taxon>
        <taxon>Pocilloporidae</taxon>
        <taxon>Stylophora</taxon>
    </lineage>
</organism>
<evidence type="ECO:0000256" key="8">
    <source>
        <dbReference type="ARBA" id="ARBA00023125"/>
    </source>
</evidence>
<comment type="similarity">
    <text evidence="2">Belongs to the krueppel C2H2-type zinc-finger protein family.</text>
</comment>
<feature type="compositionally biased region" description="Basic and acidic residues" evidence="12">
    <location>
        <begin position="60"/>
        <end position="73"/>
    </location>
</feature>
<keyword evidence="3" id="KW-0479">Metal-binding</keyword>
<feature type="compositionally biased region" description="Acidic residues" evidence="12">
    <location>
        <begin position="237"/>
        <end position="249"/>
    </location>
</feature>
<gene>
    <name evidence="14" type="primary">ZNF778</name>
    <name evidence="14" type="ORF">AWC38_SpisGene4331</name>
</gene>